<evidence type="ECO:0000313" key="4">
    <source>
        <dbReference type="EMBL" id="ALO43766.1"/>
    </source>
</evidence>
<dbReference type="PANTHER" id="PTHR10009">
    <property type="entry name" value="PROTEIN YELLOW-RELATED"/>
    <property type="match status" value="1"/>
</dbReference>
<dbReference type="Pfam" id="PF03022">
    <property type="entry name" value="MRJP"/>
    <property type="match status" value="1"/>
</dbReference>
<evidence type="ECO:0000313" key="5">
    <source>
        <dbReference type="Proteomes" id="UP000061457"/>
    </source>
</evidence>
<evidence type="ECO:0000256" key="1">
    <source>
        <dbReference type="ARBA" id="ARBA00004613"/>
    </source>
</evidence>
<dbReference type="AlphaFoldDB" id="A0A0S2K662"/>
<gene>
    <name evidence="4" type="ORF">PP2015_3289</name>
</gene>
<dbReference type="InterPro" id="IPR017996">
    <property type="entry name" value="MRJP/yellow-related"/>
</dbReference>
<dbReference type="KEGG" id="pphe:PP2015_3289"/>
<dbReference type="InterPro" id="IPR011042">
    <property type="entry name" value="6-blade_b-propeller_TolB-like"/>
</dbReference>
<dbReference type="RefSeq" id="WP_058031407.1">
    <property type="nucleotide sequence ID" value="NZ_CP013187.1"/>
</dbReference>
<sequence>MKIIKILMLLITSLSLFDAQATLIKVASLPNSTPPGNIAISPEDRVFFSVHGFYGHSVKVMELEENGQAVPYPNEAWAHKPNELGQGLNDVLGLNVDRRGILWLLDGATPTSNARLVAWNTHTETLHKIIYLGFPVTNNTSFVNDLAIDYSNNAIYITDVGSAKTSALIVVDLTTGQARRVLEGSKYTTPENLNMVIDGRVITLGDQPARIGANPITISPDNRWVYFGAMSGLSLYRIETKYLADNTLTNSELESHVVRYGNKPISDGITADNAGNVYVTSITDNSIGVVKPDGKYSTLYQGEPLSWPDGFAVGPNNQIYFTVNELHKSPVLNKGKDESSGKFAIYRFDAIAEATVGR</sequence>
<evidence type="ECO:0000256" key="2">
    <source>
        <dbReference type="ARBA" id="ARBA00022525"/>
    </source>
</evidence>
<dbReference type="Proteomes" id="UP000061457">
    <property type="component" value="Chromosome I"/>
</dbReference>
<dbReference type="EMBL" id="CP013187">
    <property type="protein sequence ID" value="ALO43766.1"/>
    <property type="molecule type" value="Genomic_DNA"/>
</dbReference>
<keyword evidence="2" id="KW-0964">Secreted</keyword>
<evidence type="ECO:0000256" key="3">
    <source>
        <dbReference type="SAM" id="SignalP"/>
    </source>
</evidence>
<comment type="subcellular location">
    <subcellularLocation>
        <location evidence="1">Secreted</location>
    </subcellularLocation>
</comment>
<feature type="signal peptide" evidence="3">
    <location>
        <begin position="1"/>
        <end position="21"/>
    </location>
</feature>
<keyword evidence="3" id="KW-0732">Signal</keyword>
<name>A0A0S2K662_9GAMM</name>
<dbReference type="GO" id="GO:0005576">
    <property type="term" value="C:extracellular region"/>
    <property type="evidence" value="ECO:0007669"/>
    <property type="project" value="UniProtKB-SubCell"/>
</dbReference>
<evidence type="ECO:0008006" key="6">
    <source>
        <dbReference type="Google" id="ProtNLM"/>
    </source>
</evidence>
<dbReference type="STRING" id="161398.PP2015_3289"/>
<proteinExistence type="predicted"/>
<dbReference type="SUPFAM" id="SSF63829">
    <property type="entry name" value="Calcium-dependent phosphotriesterase"/>
    <property type="match status" value="1"/>
</dbReference>
<accession>A0A0S2K662</accession>
<dbReference type="PANTHER" id="PTHR10009:SF18">
    <property type="entry name" value="PROTEIN YELLOW-LIKE PROTEIN"/>
    <property type="match status" value="1"/>
</dbReference>
<protein>
    <recommendedName>
        <fullName evidence="6">Major royal jelly protein</fullName>
    </recommendedName>
</protein>
<dbReference type="OrthoDB" id="5294804at2"/>
<reference evidence="4 5" key="1">
    <citation type="submission" date="2015-11" db="EMBL/GenBank/DDBJ databases">
        <authorList>
            <person name="Zhang Y."/>
            <person name="Guo Z."/>
        </authorList>
    </citation>
    <scope>NUCLEOTIDE SEQUENCE [LARGE SCALE GENOMIC DNA]</scope>
    <source>
        <strain evidence="4 5">KCTC 12086</strain>
    </source>
</reference>
<dbReference type="Gene3D" id="2.120.10.30">
    <property type="entry name" value="TolB, C-terminal domain"/>
    <property type="match status" value="1"/>
</dbReference>
<keyword evidence="5" id="KW-1185">Reference proteome</keyword>
<dbReference type="PATRIC" id="fig|161398.10.peg.3352"/>
<organism evidence="4 5">
    <name type="scientific">Pseudoalteromonas phenolica</name>
    <dbReference type="NCBI Taxonomy" id="161398"/>
    <lineage>
        <taxon>Bacteria</taxon>
        <taxon>Pseudomonadati</taxon>
        <taxon>Pseudomonadota</taxon>
        <taxon>Gammaproteobacteria</taxon>
        <taxon>Alteromonadales</taxon>
        <taxon>Pseudoalteromonadaceae</taxon>
        <taxon>Pseudoalteromonas</taxon>
    </lineage>
</organism>
<feature type="chain" id="PRO_5006601130" description="Major royal jelly protein" evidence="3">
    <location>
        <begin position="22"/>
        <end position="358"/>
    </location>
</feature>